<dbReference type="OrthoDB" id="19928at2759"/>
<dbReference type="STRING" id="945553.A0A0D2LP17"/>
<accession>A0A0D2LP17</accession>
<dbReference type="EMBL" id="KN818154">
    <property type="protein sequence ID" value="KJA12553.1"/>
    <property type="molecule type" value="Genomic_DNA"/>
</dbReference>
<sequence>HRCLRARPRADSHARAQTRTLAQRLLDATHDADADELFARLARSHAGIVSPSPTRAAFAFPSAPAAPRPVFGAFTSPLSARAPRTPSPAASSRSSSRSSMFSVGEESVSSASSVAECDTIDSKPTVLAPRVFVAPPAPFPGSRSTHIQAPAPAFVEEPETTLVVVDASKKDVTKYPYQRGVSTVLTGGVMLGAAPASKAPPALASTPQYRVPIAARAPRHTQNAAVNFGSWRRIAACA</sequence>
<dbReference type="AlphaFoldDB" id="A0A0D2LP17"/>
<evidence type="ECO:0000256" key="1">
    <source>
        <dbReference type="SAM" id="MobiDB-lite"/>
    </source>
</evidence>
<feature type="region of interest" description="Disordered" evidence="1">
    <location>
        <begin position="77"/>
        <end position="99"/>
    </location>
</feature>
<reference evidence="3" key="1">
    <citation type="submission" date="2014-04" db="EMBL/GenBank/DDBJ databases">
        <title>Evolutionary Origins and Diversification of the Mycorrhizal Mutualists.</title>
        <authorList>
            <consortium name="DOE Joint Genome Institute"/>
            <consortium name="Mycorrhizal Genomics Consortium"/>
            <person name="Kohler A."/>
            <person name="Kuo A."/>
            <person name="Nagy L.G."/>
            <person name="Floudas D."/>
            <person name="Copeland A."/>
            <person name="Barry K.W."/>
            <person name="Cichocki N."/>
            <person name="Veneault-Fourrey C."/>
            <person name="LaButti K."/>
            <person name="Lindquist E.A."/>
            <person name="Lipzen A."/>
            <person name="Lundell T."/>
            <person name="Morin E."/>
            <person name="Murat C."/>
            <person name="Riley R."/>
            <person name="Ohm R."/>
            <person name="Sun H."/>
            <person name="Tunlid A."/>
            <person name="Henrissat B."/>
            <person name="Grigoriev I.V."/>
            <person name="Hibbett D.S."/>
            <person name="Martin F."/>
        </authorList>
    </citation>
    <scope>NUCLEOTIDE SEQUENCE [LARGE SCALE GENOMIC DNA]</scope>
    <source>
        <strain evidence="3">FD-334 SS-4</strain>
    </source>
</reference>
<organism evidence="2 3">
    <name type="scientific">Hypholoma sublateritium (strain FD-334 SS-4)</name>
    <dbReference type="NCBI Taxonomy" id="945553"/>
    <lineage>
        <taxon>Eukaryota</taxon>
        <taxon>Fungi</taxon>
        <taxon>Dikarya</taxon>
        <taxon>Basidiomycota</taxon>
        <taxon>Agaricomycotina</taxon>
        <taxon>Agaricomycetes</taxon>
        <taxon>Agaricomycetidae</taxon>
        <taxon>Agaricales</taxon>
        <taxon>Agaricineae</taxon>
        <taxon>Strophariaceae</taxon>
        <taxon>Hypholoma</taxon>
    </lineage>
</organism>
<evidence type="ECO:0000313" key="2">
    <source>
        <dbReference type="EMBL" id="KJA12553.1"/>
    </source>
</evidence>
<feature type="non-terminal residue" evidence="2">
    <location>
        <position position="1"/>
    </location>
</feature>
<gene>
    <name evidence="2" type="ORF">HYPSUDRAFT_210398</name>
</gene>
<keyword evidence="3" id="KW-1185">Reference proteome</keyword>
<proteinExistence type="predicted"/>
<dbReference type="Proteomes" id="UP000054270">
    <property type="component" value="Unassembled WGS sequence"/>
</dbReference>
<name>A0A0D2LP17_HYPSF</name>
<protein>
    <submittedName>
        <fullName evidence="2">Uncharacterized protein</fullName>
    </submittedName>
</protein>
<evidence type="ECO:0000313" key="3">
    <source>
        <dbReference type="Proteomes" id="UP000054270"/>
    </source>
</evidence>